<keyword evidence="12 16" id="KW-0135">Cellulose biosynthesis</keyword>
<dbReference type="PANTHER" id="PTHR43867:SF2">
    <property type="entry name" value="CELLULOSE SYNTHASE CATALYTIC SUBUNIT A [UDP-FORMING]"/>
    <property type="match status" value="1"/>
</dbReference>
<evidence type="ECO:0000313" key="20">
    <source>
        <dbReference type="Proteomes" id="UP000253250"/>
    </source>
</evidence>
<dbReference type="InterPro" id="IPR003919">
    <property type="entry name" value="Cell_synth_A"/>
</dbReference>
<evidence type="ECO:0000256" key="11">
    <source>
        <dbReference type="ARBA" id="ARBA00022692"/>
    </source>
</evidence>
<feature type="transmembrane region" description="Helical" evidence="16">
    <location>
        <begin position="37"/>
        <end position="54"/>
    </location>
</feature>
<evidence type="ECO:0000259" key="17">
    <source>
        <dbReference type="Pfam" id="PF07238"/>
    </source>
</evidence>
<evidence type="ECO:0000256" key="3">
    <source>
        <dbReference type="ARBA" id="ARBA00006739"/>
    </source>
</evidence>
<keyword evidence="9 16" id="KW-0328">Glycosyltransferase</keyword>
<dbReference type="Pfam" id="PF07238">
    <property type="entry name" value="PilZ"/>
    <property type="match status" value="1"/>
</dbReference>
<evidence type="ECO:0000259" key="18">
    <source>
        <dbReference type="Pfam" id="PF13632"/>
    </source>
</evidence>
<dbReference type="RefSeq" id="WP_065970729.1">
    <property type="nucleotide sequence ID" value="NZ_CP080624.1"/>
</dbReference>
<evidence type="ECO:0000256" key="14">
    <source>
        <dbReference type="ARBA" id="ARBA00023136"/>
    </source>
</evidence>
<keyword evidence="13 16" id="KW-1133">Transmembrane helix</keyword>
<comment type="caution">
    <text evidence="19">The sequence shown here is derived from an EMBL/GenBank/DDBJ whole genome shotgun (WGS) entry which is preliminary data.</text>
</comment>
<dbReference type="Pfam" id="PF13632">
    <property type="entry name" value="Glyco_trans_2_3"/>
    <property type="match status" value="1"/>
</dbReference>
<evidence type="ECO:0000256" key="15">
    <source>
        <dbReference type="ARBA" id="ARBA00048682"/>
    </source>
</evidence>
<dbReference type="Gene3D" id="3.90.550.10">
    <property type="entry name" value="Spore Coat Polysaccharide Biosynthesis Protein SpsA, Chain A"/>
    <property type="match status" value="1"/>
</dbReference>
<dbReference type="InterPro" id="IPR050321">
    <property type="entry name" value="Glycosyltr_2/OpgH_subfam"/>
</dbReference>
<dbReference type="UniPathway" id="UPA00694"/>
<keyword evidence="10 16" id="KW-0808">Transferase</keyword>
<name>A0A1C2G115_9GAMM</name>
<feature type="transmembrane region" description="Helical" evidence="16">
    <location>
        <begin position="408"/>
        <end position="435"/>
    </location>
</feature>
<evidence type="ECO:0000256" key="1">
    <source>
        <dbReference type="ARBA" id="ARBA00004429"/>
    </source>
</evidence>
<dbReference type="EC" id="2.4.1.12" evidence="4 16"/>
<dbReference type="InterPro" id="IPR029044">
    <property type="entry name" value="Nucleotide-diphossugar_trans"/>
</dbReference>
<keyword evidence="11 16" id="KW-0812">Transmembrane</keyword>
<dbReference type="STRING" id="163359.A9R16_12810"/>
<feature type="transmembrane region" description="Helical" evidence="16">
    <location>
        <begin position="7"/>
        <end position="31"/>
    </location>
</feature>
<dbReference type="GO" id="GO:0030244">
    <property type="term" value="P:cellulose biosynthetic process"/>
    <property type="evidence" value="ECO:0007669"/>
    <property type="project" value="UniProtKB-KW"/>
</dbReference>
<feature type="transmembrane region" description="Helical" evidence="16">
    <location>
        <begin position="97"/>
        <end position="122"/>
    </location>
</feature>
<comment type="function">
    <text evidence="16">Catalytic subunit of cellulose synthase. It polymerizes uridine 5'-diphosphate glucose to cellulose.</text>
</comment>
<protein>
    <recommendedName>
        <fullName evidence="5 16">Cellulose synthase catalytic subunit [UDP-forming]</fullName>
        <ecNumber evidence="4 16">2.4.1.12</ecNumber>
    </recommendedName>
</protein>
<dbReference type="OrthoDB" id="9806824at2"/>
<comment type="similarity">
    <text evidence="3">Belongs to the glycosyltransferase 2 family.</text>
</comment>
<feature type="domain" description="Glycosyltransferase 2-like" evidence="18">
    <location>
        <begin position="242"/>
        <end position="433"/>
    </location>
</feature>
<accession>A0A1C2G115</accession>
<gene>
    <name evidence="19" type="primary">bcsA</name>
    <name evidence="19" type="ORF">C4900_03250</name>
</gene>
<feature type="transmembrane region" description="Helical" evidence="16">
    <location>
        <begin position="447"/>
        <end position="466"/>
    </location>
</feature>
<keyword evidence="7 16" id="KW-0997">Cell inner membrane</keyword>
<comment type="pathway">
    <text evidence="2 16">Glycan metabolism; bacterial cellulose biosynthesis.</text>
</comment>
<feature type="domain" description="PilZ" evidence="17">
    <location>
        <begin position="577"/>
        <end position="682"/>
    </location>
</feature>
<evidence type="ECO:0000256" key="6">
    <source>
        <dbReference type="ARBA" id="ARBA00022475"/>
    </source>
</evidence>
<dbReference type="CDD" id="cd06421">
    <property type="entry name" value="CESA_CelA_like"/>
    <property type="match status" value="1"/>
</dbReference>
<dbReference type="GO" id="GO:0016760">
    <property type="term" value="F:cellulose synthase (UDP-forming) activity"/>
    <property type="evidence" value="ECO:0007669"/>
    <property type="project" value="UniProtKB-EC"/>
</dbReference>
<keyword evidence="6 16" id="KW-1003">Cell membrane</keyword>
<dbReference type="EMBL" id="PSYR01000001">
    <property type="protein sequence ID" value="RCN58791.1"/>
    <property type="molecule type" value="Genomic_DNA"/>
</dbReference>
<feature type="transmembrane region" description="Helical" evidence="16">
    <location>
        <begin position="515"/>
        <end position="539"/>
    </location>
</feature>
<dbReference type="InterPro" id="IPR009875">
    <property type="entry name" value="PilZ_domain"/>
</dbReference>
<evidence type="ECO:0000256" key="7">
    <source>
        <dbReference type="ARBA" id="ARBA00022519"/>
    </source>
</evidence>
<sequence length="748" mass="83433">MSFAKRLGGFVFATVVTFAIGLVVALSGAPVSTRSEAYMSLFMVLILLALRELGKRIAFREPGITPIRILSIFIAIFLTARYLIWRVQFTIGGHGDLSTVAGVLLLGAEMYSAGFALLGYFVNVNPRWRKGVSLPPDQPLPAVDVVVPSYNEGADILEVTLLGALNMRYPQDRLRVHLLDDGGTDDRCKRPDIGEQSRARRRALQALCERLGVSYHTRVHNDHAKAGNINAAIRDLTGELMVILDADHVPTVDFLEKTVGFFVKDPKCFLVQTPHSFINPDPIERNLATFDDSPAETELFHNTIQAGLDGWNASFFCGSAAVMRRSALLEVGGIQGDTITEDAETAMILHAKGYRSVFLNESLSVGLQPETVMSFIAQRVRWAQGALQLLRFKNPLALRGLRWTQRMAYLASFSYWFFPFSRVITILAPSLFLLFGVMVYNATTEQYAIYGIPYFLSTMVFADLVFGEIRWPMMSDVYEMVQTPLALPALAATLLRPRKLTFRVTPKGESLERDFVARVAWIQYAFLIVLVSSLAGGVWRWLYHPHERPQLVFTMMWEFVNMLIVAAAVGVTLERKQQRKDFRIVPDEPIPAVMIAADGRRMAARIKDLSVGGAFIEISDPVLAARGFAIDERVTVAVVSDRAGQHVTFIPARVTRDIWGKVGVAFVFGGSSEKADVVHLIYGRSEDLRARLGRRRRRVSLAQAYAYMGRKAVAGLLANVRFVMRLGWDGAAYAPYRIAGTRRRVSRL</sequence>
<dbReference type="GO" id="GO:0035438">
    <property type="term" value="F:cyclic-di-GMP binding"/>
    <property type="evidence" value="ECO:0007669"/>
    <property type="project" value="InterPro"/>
</dbReference>
<evidence type="ECO:0000256" key="4">
    <source>
        <dbReference type="ARBA" id="ARBA00012539"/>
    </source>
</evidence>
<dbReference type="Proteomes" id="UP000253250">
    <property type="component" value="Unassembled WGS sequence"/>
</dbReference>
<dbReference type="PANTHER" id="PTHR43867">
    <property type="entry name" value="CELLULOSE SYNTHASE CATALYTIC SUBUNIT A [UDP-FORMING]"/>
    <property type="match status" value="1"/>
</dbReference>
<dbReference type="PRINTS" id="PR01439">
    <property type="entry name" value="CELLSNTHASEA"/>
</dbReference>
<dbReference type="InterPro" id="IPR001173">
    <property type="entry name" value="Glyco_trans_2-like"/>
</dbReference>
<dbReference type="GO" id="GO:0006011">
    <property type="term" value="P:UDP-alpha-D-glucose metabolic process"/>
    <property type="evidence" value="ECO:0007669"/>
    <property type="project" value="InterPro"/>
</dbReference>
<evidence type="ECO:0000256" key="2">
    <source>
        <dbReference type="ARBA" id="ARBA00005186"/>
    </source>
</evidence>
<evidence type="ECO:0000256" key="13">
    <source>
        <dbReference type="ARBA" id="ARBA00022989"/>
    </source>
</evidence>
<evidence type="ECO:0000256" key="16">
    <source>
        <dbReference type="RuleBase" id="RU365020"/>
    </source>
</evidence>
<evidence type="ECO:0000256" key="12">
    <source>
        <dbReference type="ARBA" id="ARBA00022916"/>
    </source>
</evidence>
<evidence type="ECO:0000313" key="19">
    <source>
        <dbReference type="EMBL" id="RCN58791.1"/>
    </source>
</evidence>
<reference evidence="19 20" key="1">
    <citation type="submission" date="2018-02" db="EMBL/GenBank/DDBJ databases">
        <title>Insights into the biology of acidophilic members of the Acidiferrobacteraceae family derived from comparative genomic analyses.</title>
        <authorList>
            <person name="Issotta F."/>
            <person name="Thyssen C."/>
            <person name="Mena C."/>
            <person name="Moya A."/>
            <person name="Bellenberg S."/>
            <person name="Sproer C."/>
            <person name="Covarrubias P.C."/>
            <person name="Sand W."/>
            <person name="Quatrini R."/>
            <person name="Vera M."/>
        </authorList>
    </citation>
    <scope>NUCLEOTIDE SEQUENCE [LARGE SCALE GENOMIC DNA]</scope>
    <source>
        <strain evidence="20">m-1</strain>
    </source>
</reference>
<evidence type="ECO:0000256" key="5">
    <source>
        <dbReference type="ARBA" id="ARBA00018714"/>
    </source>
</evidence>
<dbReference type="SUPFAM" id="SSF141371">
    <property type="entry name" value="PilZ domain-like"/>
    <property type="match status" value="1"/>
</dbReference>
<dbReference type="NCBIfam" id="TIGR03030">
    <property type="entry name" value="CelA"/>
    <property type="match status" value="1"/>
</dbReference>
<keyword evidence="8 16" id="KW-0973">c-di-GMP</keyword>
<comment type="cofactor">
    <cofactor evidence="16">
        <name>Mg(2+)</name>
        <dbReference type="ChEBI" id="CHEBI:18420"/>
    </cofactor>
</comment>
<dbReference type="GO" id="GO:0005886">
    <property type="term" value="C:plasma membrane"/>
    <property type="evidence" value="ECO:0007669"/>
    <property type="project" value="UniProtKB-SubCell"/>
</dbReference>
<evidence type="ECO:0000256" key="9">
    <source>
        <dbReference type="ARBA" id="ARBA00022676"/>
    </source>
</evidence>
<dbReference type="SUPFAM" id="SSF53448">
    <property type="entry name" value="Nucleotide-diphospho-sugar transferases"/>
    <property type="match status" value="1"/>
</dbReference>
<organism evidence="19 20">
    <name type="scientific">Acidiferrobacter thiooxydans</name>
    <dbReference type="NCBI Taxonomy" id="163359"/>
    <lineage>
        <taxon>Bacteria</taxon>
        <taxon>Pseudomonadati</taxon>
        <taxon>Pseudomonadota</taxon>
        <taxon>Gammaproteobacteria</taxon>
        <taxon>Acidiferrobacterales</taxon>
        <taxon>Acidiferrobacteraceae</taxon>
        <taxon>Acidiferrobacter</taxon>
    </lineage>
</organism>
<comment type="subcellular location">
    <subcellularLocation>
        <location evidence="1">Cell inner membrane</location>
        <topology evidence="1">Multi-pass membrane protein</topology>
    </subcellularLocation>
</comment>
<keyword evidence="20" id="KW-1185">Reference proteome</keyword>
<evidence type="ECO:0000256" key="8">
    <source>
        <dbReference type="ARBA" id="ARBA00022636"/>
    </source>
</evidence>
<comment type="catalytic activity">
    <reaction evidence="15 16">
        <text>[(1-&gt;4)-beta-D-glucosyl](n) + UDP-alpha-D-glucose = [(1-&gt;4)-beta-D-glucosyl](n+1) + UDP + H(+)</text>
        <dbReference type="Rhea" id="RHEA:19929"/>
        <dbReference type="Rhea" id="RHEA-COMP:10033"/>
        <dbReference type="Rhea" id="RHEA-COMP:10034"/>
        <dbReference type="ChEBI" id="CHEBI:15378"/>
        <dbReference type="ChEBI" id="CHEBI:18246"/>
        <dbReference type="ChEBI" id="CHEBI:58223"/>
        <dbReference type="ChEBI" id="CHEBI:58885"/>
        <dbReference type="EC" id="2.4.1.12"/>
    </reaction>
</comment>
<proteinExistence type="inferred from homology"/>
<feature type="transmembrane region" description="Helical" evidence="16">
    <location>
        <begin position="66"/>
        <end position="85"/>
    </location>
</feature>
<keyword evidence="14 16" id="KW-0472">Membrane</keyword>
<evidence type="ECO:0000256" key="10">
    <source>
        <dbReference type="ARBA" id="ARBA00022679"/>
    </source>
</evidence>
<feature type="transmembrane region" description="Helical" evidence="16">
    <location>
        <begin position="551"/>
        <end position="573"/>
    </location>
</feature>
<dbReference type="Gene3D" id="2.40.10.220">
    <property type="entry name" value="predicted glycosyltransferase like domains"/>
    <property type="match status" value="1"/>
</dbReference>
<dbReference type="AlphaFoldDB" id="A0A1C2G115"/>